<sequence length="90" mass="10011">MDRVKPGSVLEHSHASHEYILHERGHEMLQGNAAGKKTSPYKLSKTDERQNALQEMLAGSYLPLAAHEYILHKRGHGLQQENAAGKKTIA</sequence>
<dbReference type="Proteomes" id="UP000807504">
    <property type="component" value="Unassembled WGS sequence"/>
</dbReference>
<accession>A0A8T0FBJ9</accession>
<evidence type="ECO:0000313" key="1">
    <source>
        <dbReference type="EMBL" id="KAF8788536.1"/>
    </source>
</evidence>
<dbReference type="AlphaFoldDB" id="A0A8T0FBJ9"/>
<evidence type="ECO:0000313" key="2">
    <source>
        <dbReference type="Proteomes" id="UP000807504"/>
    </source>
</evidence>
<name>A0A8T0FBJ9_ARGBR</name>
<reference evidence="1" key="2">
    <citation type="submission" date="2020-06" db="EMBL/GenBank/DDBJ databases">
        <authorList>
            <person name="Sheffer M."/>
        </authorList>
    </citation>
    <scope>NUCLEOTIDE SEQUENCE</scope>
</reference>
<protein>
    <submittedName>
        <fullName evidence="1">Uncharacterized protein</fullName>
    </submittedName>
</protein>
<gene>
    <name evidence="1" type="ORF">HNY73_006567</name>
</gene>
<keyword evidence="2" id="KW-1185">Reference proteome</keyword>
<organism evidence="1 2">
    <name type="scientific">Argiope bruennichi</name>
    <name type="common">Wasp spider</name>
    <name type="synonym">Aranea bruennichi</name>
    <dbReference type="NCBI Taxonomy" id="94029"/>
    <lineage>
        <taxon>Eukaryota</taxon>
        <taxon>Metazoa</taxon>
        <taxon>Ecdysozoa</taxon>
        <taxon>Arthropoda</taxon>
        <taxon>Chelicerata</taxon>
        <taxon>Arachnida</taxon>
        <taxon>Araneae</taxon>
        <taxon>Araneomorphae</taxon>
        <taxon>Entelegynae</taxon>
        <taxon>Araneoidea</taxon>
        <taxon>Araneidae</taxon>
        <taxon>Argiope</taxon>
    </lineage>
</organism>
<comment type="caution">
    <text evidence="1">The sequence shown here is derived from an EMBL/GenBank/DDBJ whole genome shotgun (WGS) entry which is preliminary data.</text>
</comment>
<reference evidence="1" key="1">
    <citation type="journal article" date="2020" name="bioRxiv">
        <title>Chromosome-level reference genome of the European wasp spider Argiope bruennichi: a resource for studies on range expansion and evolutionary adaptation.</title>
        <authorList>
            <person name="Sheffer M.M."/>
            <person name="Hoppe A."/>
            <person name="Krehenwinkel H."/>
            <person name="Uhl G."/>
            <person name="Kuss A.W."/>
            <person name="Jensen L."/>
            <person name="Jensen C."/>
            <person name="Gillespie R.G."/>
            <person name="Hoff K.J."/>
            <person name="Prost S."/>
        </authorList>
    </citation>
    <scope>NUCLEOTIDE SEQUENCE</scope>
</reference>
<dbReference type="EMBL" id="JABXBU010000012">
    <property type="protein sequence ID" value="KAF8788536.1"/>
    <property type="molecule type" value="Genomic_DNA"/>
</dbReference>
<proteinExistence type="predicted"/>